<feature type="domain" description="HTH tetR-type" evidence="4">
    <location>
        <begin position="26"/>
        <end position="86"/>
    </location>
</feature>
<dbReference type="PROSITE" id="PS50977">
    <property type="entry name" value="HTH_TETR_2"/>
    <property type="match status" value="1"/>
</dbReference>
<protein>
    <submittedName>
        <fullName evidence="5">TetR/AcrR family transcriptional regulator</fullName>
    </submittedName>
</protein>
<evidence type="ECO:0000256" key="2">
    <source>
        <dbReference type="PROSITE-ProRule" id="PRU00335"/>
    </source>
</evidence>
<reference evidence="5 6" key="1">
    <citation type="submission" date="2021-12" db="EMBL/GenBank/DDBJ databases">
        <title>Sinirhodobacter sp. WL0062 is a bacterium isolated from seawater.</title>
        <authorList>
            <person name="Wang L."/>
            <person name="He W."/>
            <person name="Zhang D.-F."/>
        </authorList>
    </citation>
    <scope>NUCLEOTIDE SEQUENCE [LARGE SCALE GENOMIC DNA]</scope>
    <source>
        <strain evidence="5 6">WL0062</strain>
    </source>
</reference>
<gene>
    <name evidence="5" type="ORF">LZA78_11635</name>
</gene>
<dbReference type="InterPro" id="IPR001647">
    <property type="entry name" value="HTH_TetR"/>
</dbReference>
<accession>A0ABS8YWD4</accession>
<dbReference type="Pfam" id="PF00440">
    <property type="entry name" value="TetR_N"/>
    <property type="match status" value="1"/>
</dbReference>
<dbReference type="InterPro" id="IPR009057">
    <property type="entry name" value="Homeodomain-like_sf"/>
</dbReference>
<keyword evidence="1 2" id="KW-0238">DNA-binding</keyword>
<feature type="region of interest" description="Disordered" evidence="3">
    <location>
        <begin position="1"/>
        <end position="28"/>
    </location>
</feature>
<dbReference type="SUPFAM" id="SSF46689">
    <property type="entry name" value="Homeodomain-like"/>
    <property type="match status" value="1"/>
</dbReference>
<dbReference type="PANTHER" id="PTHR30055">
    <property type="entry name" value="HTH-TYPE TRANSCRIPTIONAL REGULATOR RUTR"/>
    <property type="match status" value="1"/>
</dbReference>
<dbReference type="PANTHER" id="PTHR30055:SF223">
    <property type="entry name" value="HTH-TYPE TRANSCRIPTIONAL REGULATOR UIDR"/>
    <property type="match status" value="1"/>
</dbReference>
<evidence type="ECO:0000313" key="6">
    <source>
        <dbReference type="Proteomes" id="UP001521181"/>
    </source>
</evidence>
<feature type="DNA-binding region" description="H-T-H motif" evidence="2">
    <location>
        <begin position="49"/>
        <end position="68"/>
    </location>
</feature>
<dbReference type="Proteomes" id="UP001521181">
    <property type="component" value="Unassembled WGS sequence"/>
</dbReference>
<keyword evidence="6" id="KW-1185">Reference proteome</keyword>
<dbReference type="InterPro" id="IPR050109">
    <property type="entry name" value="HTH-type_TetR-like_transc_reg"/>
</dbReference>
<evidence type="ECO:0000259" key="4">
    <source>
        <dbReference type="PROSITE" id="PS50977"/>
    </source>
</evidence>
<comment type="caution">
    <text evidence="5">The sequence shown here is derived from an EMBL/GenBank/DDBJ whole genome shotgun (WGS) entry which is preliminary data.</text>
</comment>
<sequence length="214" mass="23139">MIRDGSSAMTPARKLRPSKKREATAQQTHERIRAGAWQSFVQYGLEGATVSAIVRASGISTGTFYNYYGTKEAVFDRILEDLTQDIRTISAEARARADDLETMLRLSYAALLDYILGLDGARAFIAMNQHHIRSRLYGASGSEGIVQDLRGDIARGMPGHALSSSETDLIARLIISNGIEAVLLLGDDAETDTAKVADLVTGLLIGGIHGMRAE</sequence>
<dbReference type="Gene3D" id="1.10.357.10">
    <property type="entry name" value="Tetracycline Repressor, domain 2"/>
    <property type="match status" value="1"/>
</dbReference>
<name>A0ABS8YWD4_9RHOB</name>
<evidence type="ECO:0000256" key="3">
    <source>
        <dbReference type="SAM" id="MobiDB-lite"/>
    </source>
</evidence>
<evidence type="ECO:0000313" key="5">
    <source>
        <dbReference type="EMBL" id="MCE5974137.1"/>
    </source>
</evidence>
<proteinExistence type="predicted"/>
<evidence type="ECO:0000256" key="1">
    <source>
        <dbReference type="ARBA" id="ARBA00023125"/>
    </source>
</evidence>
<dbReference type="RefSeq" id="WP_233677106.1">
    <property type="nucleotide sequence ID" value="NZ_JAJUOS010000008.1"/>
</dbReference>
<dbReference type="EMBL" id="JAJUOS010000008">
    <property type="protein sequence ID" value="MCE5974137.1"/>
    <property type="molecule type" value="Genomic_DNA"/>
</dbReference>
<organism evidence="5 6">
    <name type="scientific">Rhodobacter flavimaris</name>
    <dbReference type="NCBI Taxonomy" id="2907145"/>
    <lineage>
        <taxon>Bacteria</taxon>
        <taxon>Pseudomonadati</taxon>
        <taxon>Pseudomonadota</taxon>
        <taxon>Alphaproteobacteria</taxon>
        <taxon>Rhodobacterales</taxon>
        <taxon>Rhodobacter group</taxon>
        <taxon>Rhodobacter</taxon>
    </lineage>
</organism>